<dbReference type="PANTHER" id="PTHR30383:SF24">
    <property type="entry name" value="THIOESTERASE 1_PROTEASE 1_LYSOPHOSPHOLIPASE L1"/>
    <property type="match status" value="1"/>
</dbReference>
<feature type="domain" description="SGNH hydrolase-type esterase" evidence="1">
    <location>
        <begin position="35"/>
        <end position="185"/>
    </location>
</feature>
<dbReference type="PANTHER" id="PTHR30383">
    <property type="entry name" value="THIOESTERASE 1/PROTEASE 1/LYSOPHOSPHOLIPASE L1"/>
    <property type="match status" value="1"/>
</dbReference>
<sequence>MRYWIPLIFVFTGLLGCSEPQPRLNPLLAGDTVLAFGDSLTAGVGASAEQSYPAVLARNTGLNVVAAGVSGETTAQGLARFAQNFEQAQPQLVILLMGGNDILRQQSAAQTEQNLAAMIEYAQAQLVPVVLIGVPEKKLMSKTAPLYDALAERYDLVYAPSMLGDLLYQREYKSDMIHLNADGYAEFANQIEALLRAHGALN</sequence>
<evidence type="ECO:0000259" key="1">
    <source>
        <dbReference type="Pfam" id="PF13472"/>
    </source>
</evidence>
<dbReference type="PROSITE" id="PS01098">
    <property type="entry name" value="LIPASE_GDSL_SER"/>
    <property type="match status" value="1"/>
</dbReference>
<proteinExistence type="predicted"/>
<dbReference type="InterPro" id="IPR051532">
    <property type="entry name" value="Ester_Hydrolysis_Enzymes"/>
</dbReference>
<dbReference type="Proteomes" id="UP000838672">
    <property type="component" value="Unassembled WGS sequence"/>
</dbReference>
<accession>A0ABN8DUS4</accession>
<evidence type="ECO:0000313" key="2">
    <source>
        <dbReference type="EMBL" id="CAH0534756.1"/>
    </source>
</evidence>
<comment type="caution">
    <text evidence="2">The sequence shown here is derived from an EMBL/GenBank/DDBJ whole genome shotgun (WGS) entry which is preliminary data.</text>
</comment>
<dbReference type="RefSeq" id="WP_237467782.1">
    <property type="nucleotide sequence ID" value="NZ_CAKLDI010000001.1"/>
</dbReference>
<gene>
    <name evidence="2" type="ORF">VST7929_02712</name>
</gene>
<reference evidence="2" key="1">
    <citation type="submission" date="2021-11" db="EMBL/GenBank/DDBJ databases">
        <authorList>
            <person name="Rodrigo-Torres L."/>
            <person name="Arahal R. D."/>
            <person name="Lucena T."/>
        </authorList>
    </citation>
    <scope>NUCLEOTIDE SEQUENCE</scope>
    <source>
        <strain evidence="2">CECT 7929</strain>
    </source>
</reference>
<dbReference type="Gene3D" id="3.40.50.1110">
    <property type="entry name" value="SGNH hydrolase"/>
    <property type="match status" value="1"/>
</dbReference>
<protein>
    <recommendedName>
        <fullName evidence="1">SGNH hydrolase-type esterase domain-containing protein</fullName>
    </recommendedName>
</protein>
<dbReference type="InterPro" id="IPR036514">
    <property type="entry name" value="SGNH_hydro_sf"/>
</dbReference>
<dbReference type="EMBL" id="CAKLDI010000001">
    <property type="protein sequence ID" value="CAH0534756.1"/>
    <property type="molecule type" value="Genomic_DNA"/>
</dbReference>
<keyword evidence="3" id="KW-1185">Reference proteome</keyword>
<dbReference type="InterPro" id="IPR013830">
    <property type="entry name" value="SGNH_hydro"/>
</dbReference>
<dbReference type="PROSITE" id="PS51257">
    <property type="entry name" value="PROKAR_LIPOPROTEIN"/>
    <property type="match status" value="1"/>
</dbReference>
<dbReference type="Pfam" id="PF13472">
    <property type="entry name" value="Lipase_GDSL_2"/>
    <property type="match status" value="1"/>
</dbReference>
<name>A0ABN8DUS4_9VIBR</name>
<organism evidence="2 3">
    <name type="scientific">Vibrio stylophorae</name>
    <dbReference type="NCBI Taxonomy" id="659351"/>
    <lineage>
        <taxon>Bacteria</taxon>
        <taxon>Pseudomonadati</taxon>
        <taxon>Pseudomonadota</taxon>
        <taxon>Gammaproteobacteria</taxon>
        <taxon>Vibrionales</taxon>
        <taxon>Vibrionaceae</taxon>
        <taxon>Vibrio</taxon>
    </lineage>
</organism>
<evidence type="ECO:0000313" key="3">
    <source>
        <dbReference type="Proteomes" id="UP000838672"/>
    </source>
</evidence>
<dbReference type="InterPro" id="IPR008265">
    <property type="entry name" value="Lipase_GDSL_AS"/>
</dbReference>
<dbReference type="SUPFAM" id="SSF52266">
    <property type="entry name" value="SGNH hydrolase"/>
    <property type="match status" value="1"/>
</dbReference>